<sequence length="306" mass="35540">MDTSSIIKNGVALFELLDNFVEEIGEENVIQVVTDSASAFVLAGELLMDNRKKLIWSPCAAHCIDFMLKDIGRLPVHHDTITKAKTLTVYIYRHTWILNLMRKHTKNYNLAMLAVTRYCLKGVLPLVKVLRLVDGDAKPAMGYIYEAMDRAKEQIEKKFNKVKRRYATIWKIVDERWALQLHRPLHAAAYFLNPRFHYDASFEADEEVRLRLYMVIERMYPGIQARLKLDAQMDKFHNAVGPRNLQNDKKGKRKFVGEENDVEIIDDDVEEEIEEEEEEYIGDDGVVLGDDLEDDDDLYDIAVREE</sequence>
<organism evidence="1 2">
    <name type="scientific">Rhododendron molle</name>
    <name type="common">Chinese azalea</name>
    <name type="synonym">Azalea mollis</name>
    <dbReference type="NCBI Taxonomy" id="49168"/>
    <lineage>
        <taxon>Eukaryota</taxon>
        <taxon>Viridiplantae</taxon>
        <taxon>Streptophyta</taxon>
        <taxon>Embryophyta</taxon>
        <taxon>Tracheophyta</taxon>
        <taxon>Spermatophyta</taxon>
        <taxon>Magnoliopsida</taxon>
        <taxon>eudicotyledons</taxon>
        <taxon>Gunneridae</taxon>
        <taxon>Pentapetalae</taxon>
        <taxon>asterids</taxon>
        <taxon>Ericales</taxon>
        <taxon>Ericaceae</taxon>
        <taxon>Ericoideae</taxon>
        <taxon>Rhodoreae</taxon>
        <taxon>Rhododendron</taxon>
    </lineage>
</organism>
<dbReference type="Proteomes" id="UP001062846">
    <property type="component" value="Chromosome 6"/>
</dbReference>
<gene>
    <name evidence="1" type="ORF">RHMOL_Rhmol06G0153500</name>
</gene>
<reference evidence="1" key="1">
    <citation type="submission" date="2022-02" db="EMBL/GenBank/DDBJ databases">
        <title>Plant Genome Project.</title>
        <authorList>
            <person name="Zhang R.-G."/>
        </authorList>
    </citation>
    <scope>NUCLEOTIDE SEQUENCE</scope>
    <source>
        <strain evidence="1">AT1</strain>
    </source>
</reference>
<keyword evidence="2" id="KW-1185">Reference proteome</keyword>
<proteinExistence type="predicted"/>
<name>A0ACC0NE33_RHOML</name>
<protein>
    <submittedName>
        <fullName evidence="1">Uncharacterized protein</fullName>
    </submittedName>
</protein>
<dbReference type="EMBL" id="CM046393">
    <property type="protein sequence ID" value="KAI8551034.1"/>
    <property type="molecule type" value="Genomic_DNA"/>
</dbReference>
<evidence type="ECO:0000313" key="1">
    <source>
        <dbReference type="EMBL" id="KAI8551034.1"/>
    </source>
</evidence>
<comment type="caution">
    <text evidence="1">The sequence shown here is derived from an EMBL/GenBank/DDBJ whole genome shotgun (WGS) entry which is preliminary data.</text>
</comment>
<evidence type="ECO:0000313" key="2">
    <source>
        <dbReference type="Proteomes" id="UP001062846"/>
    </source>
</evidence>
<accession>A0ACC0NE33</accession>